<dbReference type="InterPro" id="IPR050266">
    <property type="entry name" value="AB_hydrolase_sf"/>
</dbReference>
<dbReference type="InterPro" id="IPR029058">
    <property type="entry name" value="AB_hydrolase_fold"/>
</dbReference>
<protein>
    <submittedName>
        <fullName evidence="2">Alpha/beta hydrolase family protein</fullName>
    </submittedName>
</protein>
<dbReference type="OrthoDB" id="9785847at2"/>
<dbReference type="InterPro" id="IPR000073">
    <property type="entry name" value="AB_hydrolase_1"/>
</dbReference>
<reference evidence="3" key="1">
    <citation type="submission" date="2016-07" db="EMBL/GenBank/DDBJ databases">
        <title>Phaeobacter portensis sp. nov., a tropodithietic acid producing bacterium isolated from a German harbor.</title>
        <authorList>
            <person name="Freese H.M."/>
            <person name="Bunk B."/>
            <person name="Breider S."/>
            <person name="Brinkhoff T."/>
        </authorList>
    </citation>
    <scope>NUCLEOTIDE SEQUENCE [LARGE SCALE GENOMIC DNA]</scope>
    <source>
        <strain evidence="3">P97</strain>
    </source>
</reference>
<proteinExistence type="predicted"/>
<dbReference type="GO" id="GO:0016020">
    <property type="term" value="C:membrane"/>
    <property type="evidence" value="ECO:0007669"/>
    <property type="project" value="TreeGrafter"/>
</dbReference>
<dbReference type="SUPFAM" id="SSF53474">
    <property type="entry name" value="alpha/beta-Hydrolases"/>
    <property type="match status" value="1"/>
</dbReference>
<dbReference type="STRING" id="1844006.PhaeoP97_01365"/>
<organism evidence="2 3">
    <name type="scientific">Phaeobacter porticola</name>
    <dbReference type="NCBI Taxonomy" id="1844006"/>
    <lineage>
        <taxon>Bacteria</taxon>
        <taxon>Pseudomonadati</taxon>
        <taxon>Pseudomonadota</taxon>
        <taxon>Alphaproteobacteria</taxon>
        <taxon>Rhodobacterales</taxon>
        <taxon>Roseobacteraceae</taxon>
        <taxon>Phaeobacter</taxon>
    </lineage>
</organism>
<dbReference type="EMBL" id="CP016364">
    <property type="protein sequence ID" value="APG46788.1"/>
    <property type="molecule type" value="Genomic_DNA"/>
</dbReference>
<feature type="domain" description="AB hydrolase-1" evidence="1">
    <location>
        <begin position="107"/>
        <end position="210"/>
    </location>
</feature>
<dbReference type="Proteomes" id="UP000183859">
    <property type="component" value="Chromosome"/>
</dbReference>
<dbReference type="KEGG" id="php:PhaeoP97_01365"/>
<keyword evidence="2" id="KW-0378">Hydrolase</keyword>
<keyword evidence="3" id="KW-1185">Reference proteome</keyword>
<dbReference type="GO" id="GO:0016787">
    <property type="term" value="F:hydrolase activity"/>
    <property type="evidence" value="ECO:0007669"/>
    <property type="project" value="UniProtKB-KW"/>
</dbReference>
<evidence type="ECO:0000313" key="2">
    <source>
        <dbReference type="EMBL" id="APG46788.1"/>
    </source>
</evidence>
<dbReference type="Pfam" id="PF00561">
    <property type="entry name" value="Abhydrolase_1"/>
    <property type="match status" value="1"/>
</dbReference>
<gene>
    <name evidence="2" type="ORF">PhaeoP97_01365</name>
</gene>
<dbReference type="Gene3D" id="3.40.50.1820">
    <property type="entry name" value="alpha/beta hydrolase"/>
    <property type="match status" value="1"/>
</dbReference>
<evidence type="ECO:0000259" key="1">
    <source>
        <dbReference type="Pfam" id="PF00561"/>
    </source>
</evidence>
<name>A0A1L3I3U5_9RHOB</name>
<sequence length="316" mass="35331">MLYELALPGLLAQGGYRWLRAVRRSAPQEPALRLRTARSRLRRLEIDLLDRLSPTLAARLLLRRFHQNQSETPTPIPTNRDQQLITASDAFHCSGIYVRQFGPTNGPRVLLVHGWNADGRMMLPLAQDLADRGFRVDVPDLPGTGESRGPVRSFVAVARRLKNMCPQDQPYEVLVGHSAGGLMAMIALGLGFKARRLVTLSAPSSLDRLMELYLRFTGQPAKTGAALMRRYAKTCGRELAEIGPAECRKTTLPMLVIHAQHDWQVPPAEAQRICAARDGITPIYLRNCNHRSVLHHPELLGLMERFFHETSNAGSR</sequence>
<accession>A0A1L3I3U5</accession>
<dbReference type="PANTHER" id="PTHR43798:SF33">
    <property type="entry name" value="HYDROLASE, PUTATIVE (AFU_ORTHOLOGUE AFUA_2G14860)-RELATED"/>
    <property type="match status" value="1"/>
</dbReference>
<evidence type="ECO:0000313" key="3">
    <source>
        <dbReference type="Proteomes" id="UP000183859"/>
    </source>
</evidence>
<dbReference type="RefSeq" id="WP_072504421.1">
    <property type="nucleotide sequence ID" value="NZ_CP016364.1"/>
</dbReference>
<dbReference type="AlphaFoldDB" id="A0A1L3I3U5"/>
<dbReference type="PANTHER" id="PTHR43798">
    <property type="entry name" value="MONOACYLGLYCEROL LIPASE"/>
    <property type="match status" value="1"/>
</dbReference>